<feature type="transmembrane region" description="Helical" evidence="1">
    <location>
        <begin position="189"/>
        <end position="212"/>
    </location>
</feature>
<dbReference type="GO" id="GO:0005548">
    <property type="term" value="F:phospholipid transporter activity"/>
    <property type="evidence" value="ECO:0007669"/>
    <property type="project" value="TreeGrafter"/>
</dbReference>
<feature type="transmembrane region" description="Helical" evidence="1">
    <location>
        <begin position="224"/>
        <end position="243"/>
    </location>
</feature>
<accession>A0A350H9Q7</accession>
<evidence type="ECO:0008006" key="4">
    <source>
        <dbReference type="Google" id="ProtNLM"/>
    </source>
</evidence>
<feature type="transmembrane region" description="Helical" evidence="1">
    <location>
        <begin position="34"/>
        <end position="56"/>
    </location>
</feature>
<name>A0A350H9Q7_UNCW3</name>
<dbReference type="EMBL" id="DMZY01000111">
    <property type="protein sequence ID" value="HAV92273.1"/>
    <property type="molecule type" value="Genomic_DNA"/>
</dbReference>
<dbReference type="InterPro" id="IPR030802">
    <property type="entry name" value="Permease_MalE"/>
</dbReference>
<keyword evidence="1" id="KW-0472">Membrane</keyword>
<proteinExistence type="predicted"/>
<dbReference type="Pfam" id="PF02405">
    <property type="entry name" value="MlaE"/>
    <property type="match status" value="1"/>
</dbReference>
<protein>
    <recommendedName>
        <fullName evidence="4">ABC transporter permease</fullName>
    </recommendedName>
</protein>
<feature type="transmembrane region" description="Helical" evidence="1">
    <location>
        <begin position="76"/>
        <end position="99"/>
    </location>
</feature>
<sequence length="250" mass="27655">MKYVNSFLITSGEITIFILRIIKSFKMIFKNYRLIVFNMFEIITESLFILIFASLFMGMVSAYQIVYQMKDVIPMLYVSTIVTQAVLIEIGPLIVGIGFSGKVSSQISAELASMKVTDQIDALEVMSIDPIEYLVMPRVVAAILIIPFLTLITEFSVVFGAFIMSIGVLDITSNMFIEGSKMNFAMFQIFGGLIKSVAFGFFTVVLSCYFGITAKTGARAVGKATTLSVSAAAIAVVVLDYIFTRILFIW</sequence>
<evidence type="ECO:0000313" key="2">
    <source>
        <dbReference type="EMBL" id="HAV92273.1"/>
    </source>
</evidence>
<gene>
    <name evidence="2" type="ORF">DCW38_03735</name>
</gene>
<dbReference type="AlphaFoldDB" id="A0A350H9Q7"/>
<evidence type="ECO:0000313" key="3">
    <source>
        <dbReference type="Proteomes" id="UP000264062"/>
    </source>
</evidence>
<comment type="caution">
    <text evidence="2">The sequence shown here is derived from an EMBL/GenBank/DDBJ whole genome shotgun (WGS) entry which is preliminary data.</text>
</comment>
<dbReference type="GO" id="GO:0043190">
    <property type="term" value="C:ATP-binding cassette (ABC) transporter complex"/>
    <property type="evidence" value="ECO:0007669"/>
    <property type="project" value="InterPro"/>
</dbReference>
<dbReference type="Proteomes" id="UP000264062">
    <property type="component" value="Unassembled WGS sequence"/>
</dbReference>
<reference evidence="2 3" key="1">
    <citation type="journal article" date="2018" name="Nat. Biotechnol.">
        <title>A standardized bacterial taxonomy based on genome phylogeny substantially revises the tree of life.</title>
        <authorList>
            <person name="Parks D.H."/>
            <person name="Chuvochina M."/>
            <person name="Waite D.W."/>
            <person name="Rinke C."/>
            <person name="Skarshewski A."/>
            <person name="Chaumeil P.A."/>
            <person name="Hugenholtz P."/>
        </authorList>
    </citation>
    <scope>NUCLEOTIDE SEQUENCE [LARGE SCALE GENOMIC DNA]</scope>
    <source>
        <strain evidence="2">UBA9956</strain>
    </source>
</reference>
<keyword evidence="1" id="KW-1133">Transmembrane helix</keyword>
<keyword evidence="1" id="KW-0812">Transmembrane</keyword>
<organism evidence="2 3">
    <name type="scientific">candidate division WOR-3 bacterium</name>
    <dbReference type="NCBI Taxonomy" id="2052148"/>
    <lineage>
        <taxon>Bacteria</taxon>
        <taxon>Bacteria division WOR-3</taxon>
    </lineage>
</organism>
<evidence type="ECO:0000256" key="1">
    <source>
        <dbReference type="SAM" id="Phobius"/>
    </source>
</evidence>
<dbReference type="PANTHER" id="PTHR30188">
    <property type="entry name" value="ABC TRANSPORTER PERMEASE PROTEIN-RELATED"/>
    <property type="match status" value="1"/>
</dbReference>
<feature type="transmembrane region" description="Helical" evidence="1">
    <location>
        <begin position="6"/>
        <end position="22"/>
    </location>
</feature>